<accession>A0AAN9XL00</accession>
<keyword evidence="2" id="KW-1185">Reference proteome</keyword>
<dbReference type="AlphaFoldDB" id="A0AAN9XL00"/>
<gene>
    <name evidence="1" type="ORF">VNO78_17275</name>
</gene>
<dbReference type="EMBL" id="JAYMYS010000004">
    <property type="protein sequence ID" value="KAK7396345.1"/>
    <property type="molecule type" value="Genomic_DNA"/>
</dbReference>
<proteinExistence type="predicted"/>
<sequence>MKVSLLKKGETICLSWWTRKNWSSWKSVTFGVLIQWKQCSLYKCREGIAYVTVVLMGVTCWGKVGSFVNMDNDTMLQRSLDVVRMFVVTTEWNFINVMFRVKINEMIFAIKLVEEVFYSTDILMDYQKRMQVKQVGKVVFHKFKVGGIKQHFEASLDGNFFVTSTLVSDGANMGLAGHEKVVHVEKDMDSFEDSLTATQSTHGCVPVCRRWTHDHKKTYIHAVGDVSLVRTMEVVSSCASGPSKPTHALLLMEDGYAIMHMQLTSERYSGHEGEPHKVVIWMKEQGVSNSLGEGCEGGIGGEKVSMWKKGEGRWYFEEGEQLVEIQVDLASKVIEGGCRKKEVAMGRKKQVVKRVKKLTSEIGCVKGVKGGLTEVKVRAKTCLEEFKEVDVVAQEI</sequence>
<protein>
    <submittedName>
        <fullName evidence="1">Uncharacterized protein</fullName>
    </submittedName>
</protein>
<evidence type="ECO:0000313" key="2">
    <source>
        <dbReference type="Proteomes" id="UP001386955"/>
    </source>
</evidence>
<evidence type="ECO:0000313" key="1">
    <source>
        <dbReference type="EMBL" id="KAK7396345.1"/>
    </source>
</evidence>
<organism evidence="1 2">
    <name type="scientific">Psophocarpus tetragonolobus</name>
    <name type="common">Winged bean</name>
    <name type="synonym">Dolichos tetragonolobus</name>
    <dbReference type="NCBI Taxonomy" id="3891"/>
    <lineage>
        <taxon>Eukaryota</taxon>
        <taxon>Viridiplantae</taxon>
        <taxon>Streptophyta</taxon>
        <taxon>Embryophyta</taxon>
        <taxon>Tracheophyta</taxon>
        <taxon>Spermatophyta</taxon>
        <taxon>Magnoliopsida</taxon>
        <taxon>eudicotyledons</taxon>
        <taxon>Gunneridae</taxon>
        <taxon>Pentapetalae</taxon>
        <taxon>rosids</taxon>
        <taxon>fabids</taxon>
        <taxon>Fabales</taxon>
        <taxon>Fabaceae</taxon>
        <taxon>Papilionoideae</taxon>
        <taxon>50 kb inversion clade</taxon>
        <taxon>NPAAA clade</taxon>
        <taxon>indigoferoid/millettioid clade</taxon>
        <taxon>Phaseoleae</taxon>
        <taxon>Psophocarpus</taxon>
    </lineage>
</organism>
<dbReference type="Proteomes" id="UP001386955">
    <property type="component" value="Unassembled WGS sequence"/>
</dbReference>
<reference evidence="1 2" key="1">
    <citation type="submission" date="2024-01" db="EMBL/GenBank/DDBJ databases">
        <title>The genomes of 5 underutilized Papilionoideae crops provide insights into root nodulation and disease resistanc.</title>
        <authorList>
            <person name="Jiang F."/>
        </authorList>
    </citation>
    <scope>NUCLEOTIDE SEQUENCE [LARGE SCALE GENOMIC DNA]</scope>
    <source>
        <strain evidence="1">DUOXIRENSHENG_FW03</strain>
        <tissue evidence="1">Leaves</tissue>
    </source>
</reference>
<comment type="caution">
    <text evidence="1">The sequence shown here is derived from an EMBL/GenBank/DDBJ whole genome shotgun (WGS) entry which is preliminary data.</text>
</comment>
<name>A0AAN9XL00_PSOTE</name>